<proteinExistence type="predicted"/>
<dbReference type="EMBL" id="RRYP01015216">
    <property type="protein sequence ID" value="TNV75605.1"/>
    <property type="molecule type" value="Genomic_DNA"/>
</dbReference>
<comment type="caution">
    <text evidence="1">The sequence shown here is derived from an EMBL/GenBank/DDBJ whole genome shotgun (WGS) entry which is preliminary data.</text>
</comment>
<sequence>MAAQREAVMDSPGEDAQKHLGLLDFPNRGTLGCSSCSLLNQGGDSYSVLRFSTLSHLSGPHINCLGNQGQVLLLHLVCEPGCIFCQLNISSVSQESKLYIIINFQHSGIL</sequence>
<gene>
    <name evidence="1" type="ORF">FGO68_gene10413</name>
</gene>
<name>A0A8J8SYT3_HALGN</name>
<dbReference type="Proteomes" id="UP000785679">
    <property type="component" value="Unassembled WGS sequence"/>
</dbReference>
<evidence type="ECO:0000313" key="2">
    <source>
        <dbReference type="Proteomes" id="UP000785679"/>
    </source>
</evidence>
<accession>A0A8J8SYT3</accession>
<dbReference type="AlphaFoldDB" id="A0A8J8SYT3"/>
<reference evidence="1" key="1">
    <citation type="submission" date="2019-06" db="EMBL/GenBank/DDBJ databases">
        <authorList>
            <person name="Zheng W."/>
        </authorList>
    </citation>
    <scope>NUCLEOTIDE SEQUENCE</scope>
    <source>
        <strain evidence="1">QDHG01</strain>
    </source>
</reference>
<evidence type="ECO:0000313" key="1">
    <source>
        <dbReference type="EMBL" id="TNV75605.1"/>
    </source>
</evidence>
<protein>
    <submittedName>
        <fullName evidence="1">Uncharacterized protein</fullName>
    </submittedName>
</protein>
<organism evidence="1 2">
    <name type="scientific">Halteria grandinella</name>
    <dbReference type="NCBI Taxonomy" id="5974"/>
    <lineage>
        <taxon>Eukaryota</taxon>
        <taxon>Sar</taxon>
        <taxon>Alveolata</taxon>
        <taxon>Ciliophora</taxon>
        <taxon>Intramacronucleata</taxon>
        <taxon>Spirotrichea</taxon>
        <taxon>Stichotrichia</taxon>
        <taxon>Sporadotrichida</taxon>
        <taxon>Halteriidae</taxon>
        <taxon>Halteria</taxon>
    </lineage>
</organism>
<keyword evidence="2" id="KW-1185">Reference proteome</keyword>